<evidence type="ECO:0000256" key="1">
    <source>
        <dbReference type="ARBA" id="ARBA00023118"/>
    </source>
</evidence>
<gene>
    <name evidence="2" type="ORF">OSSY52_05440</name>
</gene>
<dbReference type="Gene3D" id="3.30.70.2660">
    <property type="match status" value="1"/>
</dbReference>
<dbReference type="Proteomes" id="UP000516361">
    <property type="component" value="Chromosome"/>
</dbReference>
<dbReference type="NCBIfam" id="TIGR02593">
    <property type="entry name" value="CRISPR_cas5"/>
    <property type="match status" value="1"/>
</dbReference>
<dbReference type="InterPro" id="IPR021124">
    <property type="entry name" value="CRISPR-assoc_prot_Cas5"/>
</dbReference>
<accession>A0A7G1G6F8</accession>
<protein>
    <submittedName>
        <fullName evidence="2">Type I-B CRISPR-associated protein Cas5</fullName>
    </submittedName>
</protein>
<dbReference type="GO" id="GO:0051607">
    <property type="term" value="P:defense response to virus"/>
    <property type="evidence" value="ECO:0007669"/>
    <property type="project" value="UniProtKB-KW"/>
</dbReference>
<dbReference type="Pfam" id="PF09704">
    <property type="entry name" value="Cas_Cas5d"/>
    <property type="match status" value="1"/>
</dbReference>
<dbReference type="InterPro" id="IPR013421">
    <property type="entry name" value="CRISPR-assoc_prot_Cas5_HALMA"/>
</dbReference>
<dbReference type="EMBL" id="AP018712">
    <property type="protein sequence ID" value="BBE30403.1"/>
    <property type="molecule type" value="Genomic_DNA"/>
</dbReference>
<evidence type="ECO:0000313" key="2">
    <source>
        <dbReference type="EMBL" id="BBE30403.1"/>
    </source>
</evidence>
<name>A0A7G1G6F8_9BACT</name>
<dbReference type="NCBIfam" id="TIGR02592">
    <property type="entry name" value="cas_Cas5h"/>
    <property type="match status" value="1"/>
</dbReference>
<keyword evidence="3" id="KW-1185">Reference proteome</keyword>
<dbReference type="RefSeq" id="WP_190615504.1">
    <property type="nucleotide sequence ID" value="NZ_AP018712.1"/>
</dbReference>
<dbReference type="GO" id="GO:0043571">
    <property type="term" value="P:maintenance of CRISPR repeat elements"/>
    <property type="evidence" value="ECO:0007669"/>
    <property type="project" value="InterPro"/>
</dbReference>
<dbReference type="KEGG" id="ocy:OSSY52_05440"/>
<evidence type="ECO:0000313" key="3">
    <source>
        <dbReference type="Proteomes" id="UP000516361"/>
    </source>
</evidence>
<dbReference type="InParanoid" id="A0A7G1G6F8"/>
<sequence length="239" mass="28067">MDKILVFDLWSDFGHFKVPYTTTSPLTFPVPPKTTVYGILSAILGLDKNEYLKYYKDKQTKIGISIKNSIQKILIPENLINTRYVPLFARMNSRKKAPRTQIRFEFLKNPKYRVFVSMKNNSLFEQLIQNIKQHKSIYTVSMGISECLANFKYVGEFDYVVKNKGKELTSIIPIDFVEKINFFDTQKKYLKIHLPTEFNINRVLVESRDFLIERTGKSINLEIKEYIDIPEINEKVVLF</sequence>
<reference evidence="2 3" key="1">
    <citation type="submission" date="2018-06" db="EMBL/GenBank/DDBJ databases">
        <title>Genome sequencing of Oceanotoga sp. sy52.</title>
        <authorList>
            <person name="Mori K."/>
        </authorList>
    </citation>
    <scope>NUCLEOTIDE SEQUENCE [LARGE SCALE GENOMIC DNA]</scope>
    <source>
        <strain evidence="3">sy52</strain>
    </source>
</reference>
<dbReference type="AlphaFoldDB" id="A0A7G1G6F8"/>
<keyword evidence="1" id="KW-0051">Antiviral defense</keyword>
<proteinExistence type="predicted"/>
<organism evidence="2 3">
    <name type="scientific">Tepiditoga spiralis</name>
    <dbReference type="NCBI Taxonomy" id="2108365"/>
    <lineage>
        <taxon>Bacteria</taxon>
        <taxon>Thermotogati</taxon>
        <taxon>Thermotogota</taxon>
        <taxon>Thermotogae</taxon>
        <taxon>Petrotogales</taxon>
        <taxon>Petrotogaceae</taxon>
        <taxon>Tepiditoga</taxon>
    </lineage>
</organism>
<dbReference type="InterPro" id="IPR013422">
    <property type="entry name" value="CRISPR-assoc_prot_Cas5_N"/>
</dbReference>